<evidence type="ECO:0000313" key="1">
    <source>
        <dbReference type="EMBL" id="WQG84600.1"/>
    </source>
</evidence>
<evidence type="ECO:0000313" key="2">
    <source>
        <dbReference type="Proteomes" id="UP001324185"/>
    </source>
</evidence>
<keyword evidence="2" id="KW-1185">Reference proteome</keyword>
<dbReference type="RefSeq" id="WP_018625075.1">
    <property type="nucleotide sequence ID" value="NZ_CP140158.1"/>
</dbReference>
<organism evidence="1 2">
    <name type="scientific">Kangiella aquimarina</name>
    <dbReference type="NCBI Taxonomy" id="261965"/>
    <lineage>
        <taxon>Bacteria</taxon>
        <taxon>Pseudomonadati</taxon>
        <taxon>Pseudomonadota</taxon>
        <taxon>Gammaproteobacteria</taxon>
        <taxon>Kangiellales</taxon>
        <taxon>Kangiellaceae</taxon>
        <taxon>Kangiella</taxon>
    </lineage>
</organism>
<name>A0ABZ0X217_9GAMM</name>
<gene>
    <name evidence="1" type="ORF">SR900_08985</name>
</gene>
<accession>A0ABZ0X217</accession>
<reference evidence="1 2" key="1">
    <citation type="submission" date="2023-11" db="EMBL/GenBank/DDBJ databases">
        <title>MicrobeMod: A computational toolkit for identifying prokaryotic methylation and restriction-modification with nanopore sequencing.</title>
        <authorList>
            <person name="Crits-Christoph A."/>
            <person name="Kang S.C."/>
            <person name="Lee H."/>
            <person name="Ostrov N."/>
        </authorList>
    </citation>
    <scope>NUCLEOTIDE SEQUENCE [LARGE SCALE GENOMIC DNA]</scope>
    <source>
        <strain evidence="1 2">DSMZ 16071</strain>
    </source>
</reference>
<dbReference type="Proteomes" id="UP001324185">
    <property type="component" value="Chromosome"/>
</dbReference>
<sequence>MTQEYLTEEKEIDSAIKQIASDVSLYGLDAERVKQIWFSALLQQIADNELEDQQAH</sequence>
<dbReference type="EMBL" id="CP140158">
    <property type="protein sequence ID" value="WQG84600.1"/>
    <property type="molecule type" value="Genomic_DNA"/>
</dbReference>
<proteinExistence type="predicted"/>
<protein>
    <submittedName>
        <fullName evidence="1">Uncharacterized protein</fullName>
    </submittedName>
</protein>